<name>A0A0K2TG22_LEPSM</name>
<feature type="transmembrane region" description="Helical" evidence="1">
    <location>
        <begin position="20"/>
        <end position="39"/>
    </location>
</feature>
<dbReference type="EMBL" id="HACA01007618">
    <property type="protein sequence ID" value="CDW24979.1"/>
    <property type="molecule type" value="Transcribed_RNA"/>
</dbReference>
<accession>A0A0K2TG22</accession>
<reference evidence="2" key="1">
    <citation type="submission" date="2014-05" db="EMBL/GenBank/DDBJ databases">
        <authorList>
            <person name="Chronopoulou M."/>
        </authorList>
    </citation>
    <scope>NUCLEOTIDE SEQUENCE</scope>
    <source>
        <tissue evidence="2">Whole organism</tissue>
    </source>
</reference>
<keyword evidence="1" id="KW-0472">Membrane</keyword>
<sequence>RNIATLISFEKKIYLRIYRALFKASTCINLVYLILSFNLKSVSYLESSINLKSVSYLKPLYYFESVSYLKPSYI</sequence>
<evidence type="ECO:0000313" key="2">
    <source>
        <dbReference type="EMBL" id="CDW24978.1"/>
    </source>
</evidence>
<proteinExistence type="predicted"/>
<keyword evidence="1" id="KW-1133">Transmembrane helix</keyword>
<dbReference type="EMBL" id="HACA01007617">
    <property type="protein sequence ID" value="CDW24978.1"/>
    <property type="molecule type" value="Transcribed_RNA"/>
</dbReference>
<organism evidence="2">
    <name type="scientific">Lepeophtheirus salmonis</name>
    <name type="common">Salmon louse</name>
    <name type="synonym">Caligus salmonis</name>
    <dbReference type="NCBI Taxonomy" id="72036"/>
    <lineage>
        <taxon>Eukaryota</taxon>
        <taxon>Metazoa</taxon>
        <taxon>Ecdysozoa</taxon>
        <taxon>Arthropoda</taxon>
        <taxon>Crustacea</taxon>
        <taxon>Multicrustacea</taxon>
        <taxon>Hexanauplia</taxon>
        <taxon>Copepoda</taxon>
        <taxon>Siphonostomatoida</taxon>
        <taxon>Caligidae</taxon>
        <taxon>Lepeophtheirus</taxon>
    </lineage>
</organism>
<keyword evidence="1" id="KW-0812">Transmembrane</keyword>
<dbReference type="AlphaFoldDB" id="A0A0K2TG22"/>
<feature type="non-terminal residue" evidence="2">
    <location>
        <position position="1"/>
    </location>
</feature>
<protein>
    <submittedName>
        <fullName evidence="2">Uncharacterized protein</fullName>
    </submittedName>
</protein>
<evidence type="ECO:0000256" key="1">
    <source>
        <dbReference type="SAM" id="Phobius"/>
    </source>
</evidence>